<evidence type="ECO:0000256" key="2">
    <source>
        <dbReference type="SAM" id="SignalP"/>
    </source>
</evidence>
<feature type="chain" id="PRO_5019761161" description="Myb/SANT-like domain-containing protein" evidence="2">
    <location>
        <begin position="18"/>
        <end position="265"/>
    </location>
</feature>
<evidence type="ECO:0000256" key="1">
    <source>
        <dbReference type="SAM" id="MobiDB-lite"/>
    </source>
</evidence>
<comment type="caution">
    <text evidence="3">The sequence shown here is derived from an EMBL/GenBank/DDBJ whole genome shotgun (WGS) entry which is preliminary data.</text>
</comment>
<dbReference type="EMBL" id="RDQH01000328">
    <property type="protein sequence ID" value="RXI06532.1"/>
    <property type="molecule type" value="Genomic_DNA"/>
</dbReference>
<accession>A0A498KLM0</accession>
<feature type="region of interest" description="Disordered" evidence="1">
    <location>
        <begin position="174"/>
        <end position="213"/>
    </location>
</feature>
<keyword evidence="2" id="KW-0732">Signal</keyword>
<reference evidence="3 4" key="1">
    <citation type="submission" date="2018-10" db="EMBL/GenBank/DDBJ databases">
        <title>A high-quality apple genome assembly.</title>
        <authorList>
            <person name="Hu J."/>
        </authorList>
    </citation>
    <scope>NUCLEOTIDE SEQUENCE [LARGE SCALE GENOMIC DNA]</scope>
    <source>
        <strain evidence="4">cv. HFTH1</strain>
        <tissue evidence="3">Young leaf</tissue>
    </source>
</reference>
<dbReference type="Proteomes" id="UP000290289">
    <property type="component" value="Chromosome 2"/>
</dbReference>
<feature type="signal peptide" evidence="2">
    <location>
        <begin position="1"/>
        <end position="17"/>
    </location>
</feature>
<dbReference type="AlphaFoldDB" id="A0A498KLM0"/>
<dbReference type="PANTHER" id="PTHR46250">
    <property type="entry name" value="MYB/SANT-LIKE DNA-BINDING DOMAIN PROTEIN-RELATED"/>
    <property type="match status" value="1"/>
</dbReference>
<proteinExistence type="predicted"/>
<name>A0A498KLM0_MALDO</name>
<evidence type="ECO:0000313" key="4">
    <source>
        <dbReference type="Proteomes" id="UP000290289"/>
    </source>
</evidence>
<feature type="compositionally biased region" description="Polar residues" evidence="1">
    <location>
        <begin position="185"/>
        <end position="211"/>
    </location>
</feature>
<evidence type="ECO:0008006" key="5">
    <source>
        <dbReference type="Google" id="ProtNLM"/>
    </source>
</evidence>
<gene>
    <name evidence="3" type="ORF">DVH24_025668</name>
</gene>
<keyword evidence="4" id="KW-1185">Reference proteome</keyword>
<protein>
    <recommendedName>
        <fullName evidence="5">Myb/SANT-like domain-containing protein</fullName>
    </recommendedName>
</protein>
<sequence>MVALFLYILAHPVKVCSIYMPTLLRYNIDDTILVESLLELHSDPTWQADTGFKNGYLGKIKAMMEAKLPGCGLKACPYIESCIKTLKAKYFALTELLSLSGFEWNEEKMMLACEKSVYDETTKGKKDASGLYDKPFPHYHSLREIYAKDRVVGANAGNANDDEEEVRFEDANVNQNEGKDENGNDFDTSFSVPNTQQQRNIAEGNTSNSGHNRARVGDEMAKQFSITAKAIGDVGPKLDGLVHALSTNKNLIEMQQKLDSELCKM</sequence>
<organism evidence="3 4">
    <name type="scientific">Malus domestica</name>
    <name type="common">Apple</name>
    <name type="synonym">Pyrus malus</name>
    <dbReference type="NCBI Taxonomy" id="3750"/>
    <lineage>
        <taxon>Eukaryota</taxon>
        <taxon>Viridiplantae</taxon>
        <taxon>Streptophyta</taxon>
        <taxon>Embryophyta</taxon>
        <taxon>Tracheophyta</taxon>
        <taxon>Spermatophyta</taxon>
        <taxon>Magnoliopsida</taxon>
        <taxon>eudicotyledons</taxon>
        <taxon>Gunneridae</taxon>
        <taxon>Pentapetalae</taxon>
        <taxon>rosids</taxon>
        <taxon>fabids</taxon>
        <taxon>Rosales</taxon>
        <taxon>Rosaceae</taxon>
        <taxon>Amygdaloideae</taxon>
        <taxon>Maleae</taxon>
        <taxon>Malus</taxon>
    </lineage>
</organism>
<dbReference type="PANTHER" id="PTHR46250:SF15">
    <property type="entry name" value="OS01G0523800 PROTEIN"/>
    <property type="match status" value="1"/>
</dbReference>
<evidence type="ECO:0000313" key="3">
    <source>
        <dbReference type="EMBL" id="RXI06532.1"/>
    </source>
</evidence>